<evidence type="ECO:0000256" key="1">
    <source>
        <dbReference type="SAM" id="Phobius"/>
    </source>
</evidence>
<organism evidence="2 3">
    <name type="scientific">Microbacterium horticulturae</name>
    <dbReference type="NCBI Taxonomy" id="3028316"/>
    <lineage>
        <taxon>Bacteria</taxon>
        <taxon>Bacillati</taxon>
        <taxon>Actinomycetota</taxon>
        <taxon>Actinomycetes</taxon>
        <taxon>Micrococcales</taxon>
        <taxon>Microbacteriaceae</taxon>
        <taxon>Microbacterium</taxon>
    </lineage>
</organism>
<dbReference type="InterPro" id="IPR046291">
    <property type="entry name" value="DUF6328"/>
</dbReference>
<dbReference type="Pfam" id="PF19853">
    <property type="entry name" value="DUF6328"/>
    <property type="match status" value="1"/>
</dbReference>
<protein>
    <submittedName>
        <fullName evidence="2">DUF6328 family protein</fullName>
    </submittedName>
</protein>
<dbReference type="Proteomes" id="UP001214553">
    <property type="component" value="Chromosome"/>
</dbReference>
<dbReference type="EMBL" id="CP119108">
    <property type="protein sequence ID" value="WEG09533.1"/>
    <property type="molecule type" value="Genomic_DNA"/>
</dbReference>
<keyword evidence="1" id="KW-0472">Membrane</keyword>
<gene>
    <name evidence="2" type="ORF">PU630_02900</name>
</gene>
<keyword evidence="1" id="KW-1133">Transmembrane helix</keyword>
<feature type="transmembrane region" description="Helical" evidence="1">
    <location>
        <begin position="128"/>
        <end position="152"/>
    </location>
</feature>
<keyword evidence="1" id="KW-0812">Transmembrane</keyword>
<reference evidence="2 3" key="1">
    <citation type="submission" date="2023-03" db="EMBL/GenBank/DDBJ databases">
        <title>Genome sequence of Microbacterium sp. KACC 23027.</title>
        <authorList>
            <person name="Kim S."/>
            <person name="Heo J."/>
            <person name="Kwon S.-W."/>
        </authorList>
    </citation>
    <scope>NUCLEOTIDE SEQUENCE [LARGE SCALE GENOMIC DNA]</scope>
    <source>
        <strain evidence="2 3">KACC 23027</strain>
    </source>
</reference>
<evidence type="ECO:0000313" key="2">
    <source>
        <dbReference type="EMBL" id="WEG09533.1"/>
    </source>
</evidence>
<sequence>MTEASADGRDETAAERADRNWTEIVQELRVTQTGTQILAGFLLTVAFQSTFAELEPYQHAVYLALVLVAAATTTLGFMPVSLHRRVFRKHEKPRLVTQADRILKIVLVLVSVLTAGVVFFLFDVTTSLILAVVFGGIVAIGMLLLLLVYPLLSSRRR</sequence>
<evidence type="ECO:0000313" key="3">
    <source>
        <dbReference type="Proteomes" id="UP001214553"/>
    </source>
</evidence>
<dbReference type="RefSeq" id="WP_275278857.1">
    <property type="nucleotide sequence ID" value="NZ_CP119108.1"/>
</dbReference>
<name>A0ABY8BZD1_9MICO</name>
<keyword evidence="3" id="KW-1185">Reference proteome</keyword>
<feature type="transmembrane region" description="Helical" evidence="1">
    <location>
        <begin position="60"/>
        <end position="82"/>
    </location>
</feature>
<proteinExistence type="predicted"/>
<feature type="transmembrane region" description="Helical" evidence="1">
    <location>
        <begin position="102"/>
        <end position="122"/>
    </location>
</feature>
<accession>A0ABY8BZD1</accession>